<accession>A0ABV0SNP8</accession>
<evidence type="ECO:0000313" key="2">
    <source>
        <dbReference type="Proteomes" id="UP001482620"/>
    </source>
</evidence>
<reference evidence="1 2" key="1">
    <citation type="submission" date="2021-06" db="EMBL/GenBank/DDBJ databases">
        <authorList>
            <person name="Palmer J.M."/>
        </authorList>
    </citation>
    <scope>NUCLEOTIDE SEQUENCE [LARGE SCALE GENOMIC DNA]</scope>
    <source>
        <strain evidence="2">if_2019</strain>
        <tissue evidence="1">Muscle</tissue>
    </source>
</reference>
<evidence type="ECO:0000313" key="1">
    <source>
        <dbReference type="EMBL" id="MEQ2222197.1"/>
    </source>
</evidence>
<name>A0ABV0SNP8_9TELE</name>
<keyword evidence="2" id="KW-1185">Reference proteome</keyword>
<proteinExistence type="predicted"/>
<protein>
    <submittedName>
        <fullName evidence="1">Uncharacterized protein</fullName>
    </submittedName>
</protein>
<dbReference type="EMBL" id="JAHRIQ010002715">
    <property type="protein sequence ID" value="MEQ2222197.1"/>
    <property type="molecule type" value="Genomic_DNA"/>
</dbReference>
<organism evidence="1 2">
    <name type="scientific">Ilyodon furcidens</name>
    <name type="common">goldbreast splitfin</name>
    <dbReference type="NCBI Taxonomy" id="33524"/>
    <lineage>
        <taxon>Eukaryota</taxon>
        <taxon>Metazoa</taxon>
        <taxon>Chordata</taxon>
        <taxon>Craniata</taxon>
        <taxon>Vertebrata</taxon>
        <taxon>Euteleostomi</taxon>
        <taxon>Actinopterygii</taxon>
        <taxon>Neopterygii</taxon>
        <taxon>Teleostei</taxon>
        <taxon>Neoteleostei</taxon>
        <taxon>Acanthomorphata</taxon>
        <taxon>Ovalentaria</taxon>
        <taxon>Atherinomorphae</taxon>
        <taxon>Cyprinodontiformes</taxon>
        <taxon>Goodeidae</taxon>
        <taxon>Ilyodon</taxon>
    </lineage>
</organism>
<gene>
    <name evidence="1" type="ORF">ILYODFUR_023596</name>
</gene>
<comment type="caution">
    <text evidence="1">The sequence shown here is derived from an EMBL/GenBank/DDBJ whole genome shotgun (WGS) entry which is preliminary data.</text>
</comment>
<dbReference type="Proteomes" id="UP001482620">
    <property type="component" value="Unassembled WGS sequence"/>
</dbReference>
<sequence>MRGYSGFLPQFKDMPVRLIGLSKLLLGVLPCDGLATCPGCTTPPAHRLLEIGTSFPVTHYGRSVLPLMTEYWGDLDEKKEEEECSVVYL</sequence>